<dbReference type="PANTHER" id="PTHR40661">
    <property type="match status" value="1"/>
</dbReference>
<dbReference type="InterPro" id="IPR036286">
    <property type="entry name" value="LexA/Signal_pep-like_sf"/>
</dbReference>
<dbReference type="CDD" id="cd06529">
    <property type="entry name" value="S24_LexA-like"/>
    <property type="match status" value="1"/>
</dbReference>
<keyword evidence="6" id="KW-1185">Reference proteome</keyword>
<sequence>MSFAERVKQRRKAMKMSQQQLAERAGVSQSLIAGIERGAYTQTKMMVAIAEALDVDPRWLAIGEGDPTSQANESGAAGVRQRRLAKFLREVLKGDRESLARVLGRTPAEIDAFLDGSAEKNPITAELARVFEADLHVDAGWLDRDPPSVAKRLVEASGQIAVWEHPADLPEDENRVWVDRYDLICSAGHGAVQWEIRQKNALPFTLDFFRAIGSDPKDCRLAMARGDSMEHFLFDRDMIMIDVSKTKPRDGAVYAVCFEDEFLVKQLFRQTGGALTLHSFNDRYPDRLVQPGSGSHFEILGEIVYRSGSGFTQ</sequence>
<dbReference type="CDD" id="cd00093">
    <property type="entry name" value="HTH_XRE"/>
    <property type="match status" value="1"/>
</dbReference>
<dbReference type="Pfam" id="PF01381">
    <property type="entry name" value="HTH_3"/>
    <property type="match status" value="1"/>
</dbReference>
<dbReference type="Proteomes" id="UP001501706">
    <property type="component" value="Unassembled WGS sequence"/>
</dbReference>
<keyword evidence="1" id="KW-0805">Transcription regulation</keyword>
<protein>
    <recommendedName>
        <fullName evidence="4">HTH cro/C1-type domain-containing protein</fullName>
    </recommendedName>
</protein>
<evidence type="ECO:0000256" key="2">
    <source>
        <dbReference type="ARBA" id="ARBA00023125"/>
    </source>
</evidence>
<comment type="caution">
    <text evidence="5">The sequence shown here is derived from an EMBL/GenBank/DDBJ whole genome shotgun (WGS) entry which is preliminary data.</text>
</comment>
<gene>
    <name evidence="5" type="ORF">GCM10009097_05120</name>
</gene>
<dbReference type="Gene3D" id="1.10.260.40">
    <property type="entry name" value="lambda repressor-like DNA-binding domains"/>
    <property type="match status" value="1"/>
</dbReference>
<dbReference type="EMBL" id="BAAAEN010000002">
    <property type="protein sequence ID" value="GAA0492423.1"/>
    <property type="molecule type" value="Genomic_DNA"/>
</dbReference>
<dbReference type="PANTHER" id="PTHR40661:SF3">
    <property type="entry name" value="FELS-1 PROPHAGE TRANSCRIPTIONAL REGULATOR"/>
    <property type="match status" value="1"/>
</dbReference>
<reference evidence="5 6" key="1">
    <citation type="journal article" date="2019" name="Int. J. Syst. Evol. Microbiol.">
        <title>The Global Catalogue of Microorganisms (GCM) 10K type strain sequencing project: providing services to taxonomists for standard genome sequencing and annotation.</title>
        <authorList>
            <consortium name="The Broad Institute Genomics Platform"/>
            <consortium name="The Broad Institute Genome Sequencing Center for Infectious Disease"/>
            <person name="Wu L."/>
            <person name="Ma J."/>
        </authorList>
    </citation>
    <scope>NUCLEOTIDE SEQUENCE [LARGE SCALE GENOMIC DNA]</scope>
    <source>
        <strain evidence="5 6">JCM 14330</strain>
    </source>
</reference>
<dbReference type="SUPFAM" id="SSF51306">
    <property type="entry name" value="LexA/Signal peptidase"/>
    <property type="match status" value="1"/>
</dbReference>
<evidence type="ECO:0000313" key="5">
    <source>
        <dbReference type="EMBL" id="GAA0492423.1"/>
    </source>
</evidence>
<dbReference type="Gene3D" id="2.10.109.10">
    <property type="entry name" value="Umud Fragment, subunit A"/>
    <property type="match status" value="1"/>
</dbReference>
<evidence type="ECO:0000256" key="3">
    <source>
        <dbReference type="ARBA" id="ARBA00023163"/>
    </source>
</evidence>
<evidence type="ECO:0000313" key="6">
    <source>
        <dbReference type="Proteomes" id="UP001501706"/>
    </source>
</evidence>
<dbReference type="RefSeq" id="WP_343927077.1">
    <property type="nucleotide sequence ID" value="NZ_BAAAEN010000002.1"/>
</dbReference>
<dbReference type="InterPro" id="IPR001387">
    <property type="entry name" value="Cro/C1-type_HTH"/>
</dbReference>
<dbReference type="InterPro" id="IPR039418">
    <property type="entry name" value="LexA-like"/>
</dbReference>
<feature type="domain" description="HTH cro/C1-type" evidence="4">
    <location>
        <begin position="7"/>
        <end position="60"/>
    </location>
</feature>
<proteinExistence type="predicted"/>
<dbReference type="SMART" id="SM00530">
    <property type="entry name" value="HTH_XRE"/>
    <property type="match status" value="1"/>
</dbReference>
<evidence type="ECO:0000259" key="4">
    <source>
        <dbReference type="PROSITE" id="PS50943"/>
    </source>
</evidence>
<dbReference type="PROSITE" id="PS50943">
    <property type="entry name" value="HTH_CROC1"/>
    <property type="match status" value="1"/>
</dbReference>
<accession>A0ABN1B882</accession>
<keyword evidence="3" id="KW-0804">Transcription</keyword>
<dbReference type="SUPFAM" id="SSF47413">
    <property type="entry name" value="lambda repressor-like DNA-binding domains"/>
    <property type="match status" value="1"/>
</dbReference>
<evidence type="ECO:0000256" key="1">
    <source>
        <dbReference type="ARBA" id="ARBA00023015"/>
    </source>
</evidence>
<dbReference type="InterPro" id="IPR015927">
    <property type="entry name" value="Peptidase_S24_S26A/B/C"/>
</dbReference>
<dbReference type="InterPro" id="IPR010982">
    <property type="entry name" value="Lambda_DNA-bd_dom_sf"/>
</dbReference>
<dbReference type="Pfam" id="PF00717">
    <property type="entry name" value="Peptidase_S24"/>
    <property type="match status" value="1"/>
</dbReference>
<name>A0ABN1B882_9BURK</name>
<organism evidence="5 6">
    <name type="scientific">Pigmentiphaga daeguensis</name>
    <dbReference type="NCBI Taxonomy" id="414049"/>
    <lineage>
        <taxon>Bacteria</taxon>
        <taxon>Pseudomonadati</taxon>
        <taxon>Pseudomonadota</taxon>
        <taxon>Betaproteobacteria</taxon>
        <taxon>Burkholderiales</taxon>
        <taxon>Alcaligenaceae</taxon>
        <taxon>Pigmentiphaga</taxon>
    </lineage>
</organism>
<keyword evidence="2" id="KW-0238">DNA-binding</keyword>